<dbReference type="Gene3D" id="3.40.50.2300">
    <property type="match status" value="1"/>
</dbReference>
<keyword evidence="2" id="KW-0902">Two-component regulatory system</keyword>
<proteinExistence type="predicted"/>
<feature type="domain" description="Response regulatory" evidence="4">
    <location>
        <begin position="9"/>
        <end position="131"/>
    </location>
</feature>
<dbReference type="GO" id="GO:0000160">
    <property type="term" value="P:phosphorelay signal transduction system"/>
    <property type="evidence" value="ECO:0007669"/>
    <property type="project" value="UniProtKB-KW"/>
</dbReference>
<dbReference type="RefSeq" id="WP_206291461.1">
    <property type="nucleotide sequence ID" value="NZ_CP063458.1"/>
</dbReference>
<evidence type="ECO:0000256" key="2">
    <source>
        <dbReference type="ARBA" id="ARBA00023012"/>
    </source>
</evidence>
<sequence length="138" mass="15188">MSETLKDKRILLVDDDQDILTSMQAAFEPTGAIVETTNNGNKAVELNEQTNPDLIVLDMMLPGRSGFLVLEKIQQEKVKAKRPRNSPPFVIMVTGNQGGRHKMYAESLGVSEYLNKPFKMDKLIATAEKVLGASAPKA</sequence>
<dbReference type="InterPro" id="IPR001789">
    <property type="entry name" value="Sig_transdc_resp-reg_receiver"/>
</dbReference>
<protein>
    <submittedName>
        <fullName evidence="5">Response regulator</fullName>
    </submittedName>
</protein>
<dbReference type="PROSITE" id="PS50110">
    <property type="entry name" value="RESPONSE_REGULATORY"/>
    <property type="match status" value="1"/>
</dbReference>
<dbReference type="EMBL" id="CP063458">
    <property type="protein sequence ID" value="QOV88477.1"/>
    <property type="molecule type" value="Genomic_DNA"/>
</dbReference>
<evidence type="ECO:0000313" key="5">
    <source>
        <dbReference type="EMBL" id="QOV88477.1"/>
    </source>
</evidence>
<organism evidence="5 6">
    <name type="scientific">Humisphaera borealis</name>
    <dbReference type="NCBI Taxonomy" id="2807512"/>
    <lineage>
        <taxon>Bacteria</taxon>
        <taxon>Pseudomonadati</taxon>
        <taxon>Planctomycetota</taxon>
        <taxon>Phycisphaerae</taxon>
        <taxon>Tepidisphaerales</taxon>
        <taxon>Tepidisphaeraceae</taxon>
        <taxon>Humisphaera</taxon>
    </lineage>
</organism>
<dbReference type="PANTHER" id="PTHR44591">
    <property type="entry name" value="STRESS RESPONSE REGULATOR PROTEIN 1"/>
    <property type="match status" value="1"/>
</dbReference>
<dbReference type="SMART" id="SM00448">
    <property type="entry name" value="REC"/>
    <property type="match status" value="1"/>
</dbReference>
<dbReference type="Pfam" id="PF00072">
    <property type="entry name" value="Response_reg"/>
    <property type="match status" value="1"/>
</dbReference>
<evidence type="ECO:0000256" key="3">
    <source>
        <dbReference type="PROSITE-ProRule" id="PRU00169"/>
    </source>
</evidence>
<dbReference type="InterPro" id="IPR050595">
    <property type="entry name" value="Bact_response_regulator"/>
</dbReference>
<keyword evidence="6" id="KW-1185">Reference proteome</keyword>
<reference evidence="5 6" key="1">
    <citation type="submission" date="2020-10" db="EMBL/GenBank/DDBJ databases">
        <title>Wide distribution of Phycisphaera-like planctomycetes from WD2101 soil group in peatlands and genome analysis of the first cultivated representative.</title>
        <authorList>
            <person name="Dedysh S.N."/>
            <person name="Beletsky A.V."/>
            <person name="Ivanova A."/>
            <person name="Kulichevskaya I.S."/>
            <person name="Suzina N.E."/>
            <person name="Philippov D.A."/>
            <person name="Rakitin A.L."/>
            <person name="Mardanov A.V."/>
            <person name="Ravin N.V."/>
        </authorList>
    </citation>
    <scope>NUCLEOTIDE SEQUENCE [LARGE SCALE GENOMIC DNA]</scope>
    <source>
        <strain evidence="5 6">M1803</strain>
    </source>
</reference>
<dbReference type="Proteomes" id="UP000593765">
    <property type="component" value="Chromosome"/>
</dbReference>
<dbReference type="InterPro" id="IPR011006">
    <property type="entry name" value="CheY-like_superfamily"/>
</dbReference>
<evidence type="ECO:0000256" key="1">
    <source>
        <dbReference type="ARBA" id="ARBA00022553"/>
    </source>
</evidence>
<keyword evidence="1 3" id="KW-0597">Phosphoprotein</keyword>
<dbReference type="AlphaFoldDB" id="A0A7M2WSK0"/>
<evidence type="ECO:0000259" key="4">
    <source>
        <dbReference type="PROSITE" id="PS50110"/>
    </source>
</evidence>
<dbReference type="PANTHER" id="PTHR44591:SF14">
    <property type="entry name" value="PROTEIN PILG"/>
    <property type="match status" value="1"/>
</dbReference>
<dbReference type="SUPFAM" id="SSF52172">
    <property type="entry name" value="CheY-like"/>
    <property type="match status" value="1"/>
</dbReference>
<accession>A0A7M2WSK0</accession>
<dbReference type="CDD" id="cd00156">
    <property type="entry name" value="REC"/>
    <property type="match status" value="1"/>
</dbReference>
<evidence type="ECO:0000313" key="6">
    <source>
        <dbReference type="Proteomes" id="UP000593765"/>
    </source>
</evidence>
<feature type="modified residue" description="4-aspartylphosphate" evidence="3">
    <location>
        <position position="58"/>
    </location>
</feature>
<gene>
    <name evidence="5" type="ORF">IPV69_19830</name>
</gene>
<name>A0A7M2WSK0_9BACT</name>
<dbReference type="KEGG" id="hbs:IPV69_19830"/>